<keyword evidence="1" id="KW-0812">Transmembrane</keyword>
<evidence type="ECO:0000256" key="1">
    <source>
        <dbReference type="SAM" id="Phobius"/>
    </source>
</evidence>
<gene>
    <name evidence="2" type="ORF">COY66_06660</name>
</gene>
<evidence type="ECO:0000313" key="3">
    <source>
        <dbReference type="Proteomes" id="UP000230779"/>
    </source>
</evidence>
<accession>A0A2M7RFJ1</accession>
<protein>
    <recommendedName>
        <fullName evidence="4">Rod shape-determining protein MreD</fullName>
    </recommendedName>
</protein>
<keyword evidence="1" id="KW-1133">Transmembrane helix</keyword>
<proteinExistence type="predicted"/>
<reference evidence="2 3" key="1">
    <citation type="submission" date="2017-09" db="EMBL/GenBank/DDBJ databases">
        <title>Depth-based differentiation of microbial function through sediment-hosted aquifers and enrichment of novel symbionts in the deep terrestrial subsurface.</title>
        <authorList>
            <person name="Probst A.J."/>
            <person name="Ladd B."/>
            <person name="Jarett J.K."/>
            <person name="Geller-Mcgrath D.E."/>
            <person name="Sieber C.M."/>
            <person name="Emerson J.B."/>
            <person name="Anantharaman K."/>
            <person name="Thomas B.C."/>
            <person name="Malmstrom R."/>
            <person name="Stieglmeier M."/>
            <person name="Klingl A."/>
            <person name="Woyke T."/>
            <person name="Ryan C.M."/>
            <person name="Banfield J.F."/>
        </authorList>
    </citation>
    <scope>NUCLEOTIDE SEQUENCE [LARGE SCALE GENOMIC DNA]</scope>
    <source>
        <strain evidence="2">CG_4_10_14_0_8_um_filter_42_10</strain>
    </source>
</reference>
<organism evidence="2 3">
    <name type="scientific">Candidatus Kerfeldbacteria bacterium CG_4_10_14_0_8_um_filter_42_10</name>
    <dbReference type="NCBI Taxonomy" id="2014248"/>
    <lineage>
        <taxon>Bacteria</taxon>
        <taxon>Candidatus Kerfeldiibacteriota</taxon>
    </lineage>
</organism>
<evidence type="ECO:0000313" key="2">
    <source>
        <dbReference type="EMBL" id="PIY95518.1"/>
    </source>
</evidence>
<dbReference type="Proteomes" id="UP000230779">
    <property type="component" value="Unassembled WGS sequence"/>
</dbReference>
<keyword evidence="1" id="KW-0472">Membrane</keyword>
<dbReference type="EMBL" id="PFMD01000079">
    <property type="protein sequence ID" value="PIY95518.1"/>
    <property type="molecule type" value="Genomic_DNA"/>
</dbReference>
<dbReference type="AlphaFoldDB" id="A0A2M7RFJ1"/>
<feature type="transmembrane region" description="Helical" evidence="1">
    <location>
        <begin position="6"/>
        <end position="25"/>
    </location>
</feature>
<evidence type="ECO:0008006" key="4">
    <source>
        <dbReference type="Google" id="ProtNLM"/>
    </source>
</evidence>
<feature type="transmembrane region" description="Helical" evidence="1">
    <location>
        <begin position="100"/>
        <end position="122"/>
    </location>
</feature>
<feature type="transmembrane region" description="Helical" evidence="1">
    <location>
        <begin position="142"/>
        <end position="163"/>
    </location>
</feature>
<comment type="caution">
    <text evidence="2">The sequence shown here is derived from an EMBL/GenBank/DDBJ whole genome shotgun (WGS) entry which is preliminary data.</text>
</comment>
<sequence>MLRNSALLLTILILDIIQASFINLAGENVAYLNILIIFLVFLVFYLETVPMLWFAFLTGAITELFSFYPFGIVTAIVVTSAIFLSFLFKNFLTNRSLYTFLLLTAAGTIIYNLLIFISSYILYWFEDAGISIVSGNKFWIGLLWQLIINVIVALVLFLIARIITRRFSIIKTK</sequence>
<name>A0A2M7RFJ1_9BACT</name>
<feature type="transmembrane region" description="Helical" evidence="1">
    <location>
        <begin position="32"/>
        <end position="55"/>
    </location>
</feature>
<feature type="transmembrane region" description="Helical" evidence="1">
    <location>
        <begin position="67"/>
        <end position="88"/>
    </location>
</feature>